<evidence type="ECO:0000313" key="3">
    <source>
        <dbReference type="EMBL" id="KIJ58471.1"/>
    </source>
</evidence>
<dbReference type="GO" id="GO:0050660">
    <property type="term" value="F:flavin adenine dinucleotide binding"/>
    <property type="evidence" value="ECO:0007669"/>
    <property type="project" value="TreeGrafter"/>
</dbReference>
<reference evidence="3 4" key="1">
    <citation type="submission" date="2014-04" db="EMBL/GenBank/DDBJ databases">
        <title>Evolutionary Origins and Diversification of the Mycorrhizal Mutualists.</title>
        <authorList>
            <consortium name="DOE Joint Genome Institute"/>
            <consortium name="Mycorrhizal Genomics Consortium"/>
            <person name="Kohler A."/>
            <person name="Kuo A."/>
            <person name="Nagy L.G."/>
            <person name="Floudas D."/>
            <person name="Copeland A."/>
            <person name="Barry K.W."/>
            <person name="Cichocki N."/>
            <person name="Veneault-Fourrey C."/>
            <person name="LaButti K."/>
            <person name="Lindquist E.A."/>
            <person name="Lipzen A."/>
            <person name="Lundell T."/>
            <person name="Morin E."/>
            <person name="Murat C."/>
            <person name="Riley R."/>
            <person name="Ohm R."/>
            <person name="Sun H."/>
            <person name="Tunlid A."/>
            <person name="Henrissat B."/>
            <person name="Grigoriev I.V."/>
            <person name="Hibbett D.S."/>
            <person name="Martin F."/>
        </authorList>
    </citation>
    <scope>NUCLEOTIDE SEQUENCE [LARGE SCALE GENOMIC DNA]</scope>
    <source>
        <strain evidence="3 4">MD-312</strain>
    </source>
</reference>
<dbReference type="PANTHER" id="PTHR43735:SF2">
    <property type="entry name" value="FE-REGULATED PROTEIN 8"/>
    <property type="match status" value="1"/>
</dbReference>
<proteinExistence type="predicted"/>
<sequence>GYRAAQVLAAGLPSGWRVVLVDRNSHFNHVYNLPRYAVLPGHEHKAFIPYHNLFNIPSTSNFTSSSALHGHICIHGTITSLHPHHITYIPHSATPPLAPSPTTTPPLESSISNQPHEEHEQTLHFDYAIYALGSHLPAPIDLWGFQEQDRDVVPPPFPRAISKAPPQAPYTGTKREGISWLRVRQRRIKEARSVVVVGGGALGIQFASDIAALYPRKCVTLLHSRMQLLPRFDPGLGDEVFQGLQELGVRIVLGERLDMSSLHNPKEGTIGTRVIRTTKGRVIEGDLVVLCTGQTPNTSLLRAMDPRTIDPETGLVRVLRSMQVSVRPSPEAEAEAEGSGSEPETPYPHLFAIGDAADAFGAINAGHTAYYQGEVAGRNLIRLLRREARARDLELEEYTPGLPMIKVSLGMTKSAYEVAGVVGTKDDGTEDLGAAAMWAAYGYRDVESDGLCADGSEGEGGMWR</sequence>
<feature type="region of interest" description="Disordered" evidence="1">
    <location>
        <begin position="92"/>
        <end position="113"/>
    </location>
</feature>
<dbReference type="PANTHER" id="PTHR43735">
    <property type="entry name" value="APOPTOSIS-INDUCING FACTOR 1"/>
    <property type="match status" value="1"/>
</dbReference>
<protein>
    <submittedName>
        <fullName evidence="3">Unplaced genomic scaffold scaffold_103, whole genome shotgun sequence</fullName>
    </submittedName>
</protein>
<dbReference type="InterPro" id="IPR023753">
    <property type="entry name" value="FAD/NAD-binding_dom"/>
</dbReference>
<dbReference type="Proteomes" id="UP000053820">
    <property type="component" value="Unassembled WGS sequence"/>
</dbReference>
<keyword evidence="4" id="KW-1185">Reference proteome</keyword>
<dbReference type="GO" id="GO:0005737">
    <property type="term" value="C:cytoplasm"/>
    <property type="evidence" value="ECO:0007669"/>
    <property type="project" value="TreeGrafter"/>
</dbReference>
<dbReference type="AlphaFoldDB" id="A0A0C9W6Q3"/>
<evidence type="ECO:0000259" key="2">
    <source>
        <dbReference type="Pfam" id="PF07992"/>
    </source>
</evidence>
<dbReference type="HOGENOM" id="CLU_019845_0_1_1"/>
<dbReference type="GO" id="GO:0004174">
    <property type="term" value="F:electron-transferring-flavoprotein dehydrogenase activity"/>
    <property type="evidence" value="ECO:0007669"/>
    <property type="project" value="TreeGrafter"/>
</dbReference>
<feature type="region of interest" description="Disordered" evidence="1">
    <location>
        <begin position="324"/>
        <end position="345"/>
    </location>
</feature>
<evidence type="ECO:0000313" key="4">
    <source>
        <dbReference type="Proteomes" id="UP000053820"/>
    </source>
</evidence>
<dbReference type="SUPFAM" id="SSF51905">
    <property type="entry name" value="FAD/NAD(P)-binding domain"/>
    <property type="match status" value="1"/>
</dbReference>
<feature type="domain" description="FAD/NAD(P)-binding" evidence="2">
    <location>
        <begin position="1"/>
        <end position="325"/>
    </location>
</feature>
<evidence type="ECO:0000256" key="1">
    <source>
        <dbReference type="SAM" id="MobiDB-lite"/>
    </source>
</evidence>
<dbReference type="OrthoDB" id="202203at2759"/>
<dbReference type="InterPro" id="IPR036188">
    <property type="entry name" value="FAD/NAD-bd_sf"/>
</dbReference>
<name>A0A0C9W6Q3_9AGAM</name>
<dbReference type="PRINTS" id="PR00368">
    <property type="entry name" value="FADPNR"/>
</dbReference>
<dbReference type="EMBL" id="KN839937">
    <property type="protein sequence ID" value="KIJ58471.1"/>
    <property type="molecule type" value="Genomic_DNA"/>
</dbReference>
<accession>A0A0C9W6Q3</accession>
<dbReference type="Pfam" id="PF07992">
    <property type="entry name" value="Pyr_redox_2"/>
    <property type="match status" value="1"/>
</dbReference>
<organism evidence="3 4">
    <name type="scientific">Hydnomerulius pinastri MD-312</name>
    <dbReference type="NCBI Taxonomy" id="994086"/>
    <lineage>
        <taxon>Eukaryota</taxon>
        <taxon>Fungi</taxon>
        <taxon>Dikarya</taxon>
        <taxon>Basidiomycota</taxon>
        <taxon>Agaricomycotina</taxon>
        <taxon>Agaricomycetes</taxon>
        <taxon>Agaricomycetidae</taxon>
        <taxon>Boletales</taxon>
        <taxon>Boletales incertae sedis</taxon>
        <taxon>Leucogyrophana</taxon>
    </lineage>
</organism>
<feature type="non-terminal residue" evidence="3">
    <location>
        <position position="1"/>
    </location>
</feature>
<dbReference type="Gene3D" id="3.50.50.100">
    <property type="match status" value="1"/>
</dbReference>
<gene>
    <name evidence="3" type="ORF">HYDPIDRAFT_102602</name>
</gene>